<dbReference type="InterPro" id="IPR041413">
    <property type="entry name" value="MLTR_LBD"/>
</dbReference>
<evidence type="ECO:0000313" key="3">
    <source>
        <dbReference type="EMBL" id="SHI61518.1"/>
    </source>
</evidence>
<keyword evidence="4" id="KW-1185">Reference proteome</keyword>
<dbReference type="InterPro" id="IPR010982">
    <property type="entry name" value="Lambda_DNA-bd_dom_sf"/>
</dbReference>
<dbReference type="CDD" id="cd00093">
    <property type="entry name" value="HTH_XRE"/>
    <property type="match status" value="1"/>
</dbReference>
<dbReference type="AlphaFoldDB" id="A0A1M6CLC5"/>
<feature type="region of interest" description="Disordered" evidence="1">
    <location>
        <begin position="13"/>
        <end position="40"/>
    </location>
</feature>
<organism evidence="3 4">
    <name type="scientific">Nocardiopsis flavescens</name>
    <dbReference type="NCBI Taxonomy" id="758803"/>
    <lineage>
        <taxon>Bacteria</taxon>
        <taxon>Bacillati</taxon>
        <taxon>Actinomycetota</taxon>
        <taxon>Actinomycetes</taxon>
        <taxon>Streptosporangiales</taxon>
        <taxon>Nocardiopsidaceae</taxon>
        <taxon>Nocardiopsis</taxon>
    </lineage>
</organism>
<evidence type="ECO:0000259" key="2">
    <source>
        <dbReference type="PROSITE" id="PS50943"/>
    </source>
</evidence>
<dbReference type="PROSITE" id="PS50943">
    <property type="entry name" value="HTH_CROC1"/>
    <property type="match status" value="1"/>
</dbReference>
<dbReference type="Gene3D" id="3.30.450.180">
    <property type="match status" value="1"/>
</dbReference>
<dbReference type="SMART" id="SM00530">
    <property type="entry name" value="HTH_XRE"/>
    <property type="match status" value="1"/>
</dbReference>
<reference evidence="3 4" key="1">
    <citation type="submission" date="2016-11" db="EMBL/GenBank/DDBJ databases">
        <authorList>
            <person name="Jaros S."/>
            <person name="Januszkiewicz K."/>
            <person name="Wedrychowicz H."/>
        </authorList>
    </citation>
    <scope>NUCLEOTIDE SEQUENCE [LARGE SCALE GENOMIC DNA]</scope>
    <source>
        <strain evidence="3 4">CGMCC 4.5723</strain>
    </source>
</reference>
<evidence type="ECO:0000313" key="4">
    <source>
        <dbReference type="Proteomes" id="UP000184452"/>
    </source>
</evidence>
<dbReference type="PANTHER" id="PTHR35010">
    <property type="entry name" value="BLL4672 PROTEIN-RELATED"/>
    <property type="match status" value="1"/>
</dbReference>
<dbReference type="EMBL" id="FQZK01000001">
    <property type="protein sequence ID" value="SHI61518.1"/>
    <property type="molecule type" value="Genomic_DNA"/>
</dbReference>
<protein>
    <submittedName>
        <fullName evidence="3">Helix-turn-helix domain-containing protein</fullName>
    </submittedName>
</protein>
<name>A0A1M6CLC5_9ACTN</name>
<dbReference type="InterPro" id="IPR001387">
    <property type="entry name" value="Cro/C1-type_HTH"/>
</dbReference>
<feature type="domain" description="HTH cro/C1-type" evidence="2">
    <location>
        <begin position="41"/>
        <end position="88"/>
    </location>
</feature>
<dbReference type="Proteomes" id="UP000184452">
    <property type="component" value="Unassembled WGS sequence"/>
</dbReference>
<proteinExistence type="predicted"/>
<accession>A0A1M6CLC5</accession>
<dbReference type="Pfam" id="PF17765">
    <property type="entry name" value="MLTR_LBD"/>
    <property type="match status" value="1"/>
</dbReference>
<sequence length="265" mass="29286">MVAMPPRTRIDFGEYLRHRRAGARPPDRPAGGPGAQRRVPGLRRQELAEAAGISVEYYVRLEQGRAPRPSREVLAALARALGLAGAERGHLFRLAGEPPPEPPAPEDLVRPGLLRLLRGLDDTVPVSVHSGRLDLLARNAAATEIFGREDGSGPFRDNIVRHGFTESAPLLLGEEGADRYARWAAAELRAALARYPDDDYLRSLRAELAATSADFRGHWARGEVASARSAVKRLLHPTRGWLEFQSEMLHDPERDHWVVIYASAR</sequence>
<dbReference type="PANTHER" id="PTHR35010:SF2">
    <property type="entry name" value="BLL4672 PROTEIN"/>
    <property type="match status" value="1"/>
</dbReference>
<dbReference type="Pfam" id="PF13560">
    <property type="entry name" value="HTH_31"/>
    <property type="match status" value="1"/>
</dbReference>
<evidence type="ECO:0000256" key="1">
    <source>
        <dbReference type="SAM" id="MobiDB-lite"/>
    </source>
</evidence>
<dbReference type="GO" id="GO:0003677">
    <property type="term" value="F:DNA binding"/>
    <property type="evidence" value="ECO:0007669"/>
    <property type="project" value="InterPro"/>
</dbReference>
<gene>
    <name evidence="3" type="ORF">SAMN05421803_101737</name>
</gene>
<dbReference type="Gene3D" id="1.10.260.40">
    <property type="entry name" value="lambda repressor-like DNA-binding domains"/>
    <property type="match status" value="1"/>
</dbReference>
<dbReference type="SUPFAM" id="SSF47413">
    <property type="entry name" value="lambda repressor-like DNA-binding domains"/>
    <property type="match status" value="1"/>
</dbReference>